<keyword evidence="2" id="KW-1185">Reference proteome</keyword>
<dbReference type="EMBL" id="KV417740">
    <property type="protein sequence ID" value="KZP07777.1"/>
    <property type="molecule type" value="Genomic_DNA"/>
</dbReference>
<reference evidence="1 2" key="1">
    <citation type="journal article" date="2016" name="Mol. Biol. Evol.">
        <title>Comparative Genomics of Early-Diverging Mushroom-Forming Fungi Provides Insights into the Origins of Lignocellulose Decay Capabilities.</title>
        <authorList>
            <person name="Nagy L.G."/>
            <person name="Riley R."/>
            <person name="Tritt A."/>
            <person name="Adam C."/>
            <person name="Daum C."/>
            <person name="Floudas D."/>
            <person name="Sun H."/>
            <person name="Yadav J.S."/>
            <person name="Pangilinan J."/>
            <person name="Larsson K.H."/>
            <person name="Matsuura K."/>
            <person name="Barry K."/>
            <person name="Labutti K."/>
            <person name="Kuo R."/>
            <person name="Ohm R.A."/>
            <person name="Bhattacharya S.S."/>
            <person name="Shirouzu T."/>
            <person name="Yoshinaga Y."/>
            <person name="Martin F.M."/>
            <person name="Grigoriev I.V."/>
            <person name="Hibbett D.S."/>
        </authorList>
    </citation>
    <scope>NUCLEOTIDE SEQUENCE [LARGE SCALE GENOMIC DNA]</scope>
    <source>
        <strain evidence="1 2">CBS 109695</strain>
    </source>
</reference>
<sequence>MLLAYDTTSESHPPTRERETYQQFLTRLELIHCPPLTVIYRHRTPVDIPPSMTRSRSQREVKRCYGSTYIGGGAMADCNHLAHSTGYLPNMTRSGRVIPLKRGPGAATEVLVGTGKIYMWRCTNRLQF</sequence>
<dbReference type="AlphaFoldDB" id="A0A165WP70"/>
<evidence type="ECO:0000313" key="1">
    <source>
        <dbReference type="EMBL" id="KZP07777.1"/>
    </source>
</evidence>
<proteinExistence type="predicted"/>
<gene>
    <name evidence="1" type="ORF">FIBSPDRAFT_277065</name>
</gene>
<protein>
    <submittedName>
        <fullName evidence="1">Uncharacterized protein</fullName>
    </submittedName>
</protein>
<organism evidence="1 2">
    <name type="scientific">Athelia psychrophila</name>
    <dbReference type="NCBI Taxonomy" id="1759441"/>
    <lineage>
        <taxon>Eukaryota</taxon>
        <taxon>Fungi</taxon>
        <taxon>Dikarya</taxon>
        <taxon>Basidiomycota</taxon>
        <taxon>Agaricomycotina</taxon>
        <taxon>Agaricomycetes</taxon>
        <taxon>Agaricomycetidae</taxon>
        <taxon>Atheliales</taxon>
        <taxon>Atheliaceae</taxon>
        <taxon>Athelia</taxon>
    </lineage>
</organism>
<dbReference type="Proteomes" id="UP000076532">
    <property type="component" value="Unassembled WGS sequence"/>
</dbReference>
<evidence type="ECO:0000313" key="2">
    <source>
        <dbReference type="Proteomes" id="UP000076532"/>
    </source>
</evidence>
<name>A0A165WP70_9AGAM</name>
<accession>A0A165WP70</accession>